<dbReference type="PANTHER" id="PTHR11972">
    <property type="entry name" value="NADPH OXIDASE"/>
    <property type="match status" value="1"/>
</dbReference>
<protein>
    <recommendedName>
        <fullName evidence="4">NADPH oxidase Respiratory burst domain-containing protein</fullName>
    </recommendedName>
</protein>
<evidence type="ECO:0000259" key="4">
    <source>
        <dbReference type="Pfam" id="PF08414"/>
    </source>
</evidence>
<evidence type="ECO:0000256" key="1">
    <source>
        <dbReference type="ARBA" id="ARBA00022837"/>
    </source>
</evidence>
<feature type="domain" description="NADPH oxidase Respiratory burst" evidence="4">
    <location>
        <begin position="46"/>
        <end position="89"/>
    </location>
</feature>
<dbReference type="Pfam" id="PF08414">
    <property type="entry name" value="NADPH_Ox"/>
    <property type="match status" value="1"/>
</dbReference>
<accession>A0A7J7MU69</accession>
<dbReference type="Gene3D" id="1.10.238.10">
    <property type="entry name" value="EF-hand"/>
    <property type="match status" value="1"/>
</dbReference>
<dbReference type="OrthoDB" id="167398at2759"/>
<dbReference type="InterPro" id="IPR018247">
    <property type="entry name" value="EF_Hand_1_Ca_BS"/>
</dbReference>
<dbReference type="InterPro" id="IPR011992">
    <property type="entry name" value="EF-hand-dom_pair"/>
</dbReference>
<comment type="caution">
    <text evidence="5">The sequence shown here is derived from an EMBL/GenBank/DDBJ whole genome shotgun (WGS) entry which is preliminary data.</text>
</comment>
<sequence length="333" mass="38662">MYQICNNEEEKENGVEVVKGMDGVINVTQGLTVIDTPVRGRELLEGMVDSREFAVGIFDAFARRRRQKINRVTKEELYNFWLQISNISFVARLQIFFLACRADSSEDGRITREEVQELIILSASTNKLSKLKEQAQEYASLIMEELDPEKLGYIELWQLEGLLLQRENYLNHGRPLSVASVSWTHNKGSVKPRNILRRISRMLKCYILDNWQRGWIIMVWVVTMALLFTWKFNQYRNKAAFQVMGYCLTTTKGAAEILKLNMTLILLPVCRNTLTWLRSTRARLFVLFGDNINFPKVRKNSYLSDILALLTYLTNQNTLDNCFLYSNRNPSSC</sequence>
<dbReference type="GO" id="GO:0016174">
    <property type="term" value="F:NAD(P)H oxidase H2O2-forming activity"/>
    <property type="evidence" value="ECO:0007669"/>
    <property type="project" value="TreeGrafter"/>
</dbReference>
<dbReference type="PROSITE" id="PS00018">
    <property type="entry name" value="EF_HAND_1"/>
    <property type="match status" value="1"/>
</dbReference>
<keyword evidence="1" id="KW-0106">Calcium</keyword>
<dbReference type="PANTHER" id="PTHR11972:SF44">
    <property type="entry name" value="RESPIRATORY BURST OXIDASE HOMOLOG PROTEIN E"/>
    <property type="match status" value="1"/>
</dbReference>
<dbReference type="EMBL" id="JACGCM010001221">
    <property type="protein sequence ID" value="KAF6158436.1"/>
    <property type="molecule type" value="Genomic_DNA"/>
</dbReference>
<dbReference type="GO" id="GO:0005886">
    <property type="term" value="C:plasma membrane"/>
    <property type="evidence" value="ECO:0007669"/>
    <property type="project" value="TreeGrafter"/>
</dbReference>
<feature type="transmembrane region" description="Helical" evidence="3">
    <location>
        <begin position="211"/>
        <end position="230"/>
    </location>
</feature>
<gene>
    <name evidence="5" type="ORF">GIB67_022033</name>
</gene>
<keyword evidence="3" id="KW-1133">Transmembrane helix</keyword>
<keyword evidence="2" id="KW-0560">Oxidoreductase</keyword>
<dbReference type="SUPFAM" id="SSF47473">
    <property type="entry name" value="EF-hand"/>
    <property type="match status" value="1"/>
</dbReference>
<proteinExistence type="predicted"/>
<organism evidence="5 6">
    <name type="scientific">Kingdonia uniflora</name>
    <dbReference type="NCBI Taxonomy" id="39325"/>
    <lineage>
        <taxon>Eukaryota</taxon>
        <taxon>Viridiplantae</taxon>
        <taxon>Streptophyta</taxon>
        <taxon>Embryophyta</taxon>
        <taxon>Tracheophyta</taxon>
        <taxon>Spermatophyta</taxon>
        <taxon>Magnoliopsida</taxon>
        <taxon>Ranunculales</taxon>
        <taxon>Circaeasteraceae</taxon>
        <taxon>Kingdonia</taxon>
    </lineage>
</organism>
<evidence type="ECO:0000313" key="6">
    <source>
        <dbReference type="Proteomes" id="UP000541444"/>
    </source>
</evidence>
<dbReference type="InterPro" id="IPR013623">
    <property type="entry name" value="NADPH_Ox"/>
</dbReference>
<dbReference type="Proteomes" id="UP000541444">
    <property type="component" value="Unassembled WGS sequence"/>
</dbReference>
<evidence type="ECO:0000256" key="2">
    <source>
        <dbReference type="ARBA" id="ARBA00023002"/>
    </source>
</evidence>
<keyword evidence="6" id="KW-1185">Reference proteome</keyword>
<reference evidence="5 6" key="1">
    <citation type="journal article" date="2020" name="IScience">
        <title>Genome Sequencing of the Endangered Kingdonia uniflora (Circaeasteraceae, Ranunculales) Reveals Potential Mechanisms of Evolutionary Specialization.</title>
        <authorList>
            <person name="Sun Y."/>
            <person name="Deng T."/>
            <person name="Zhang A."/>
            <person name="Moore M.J."/>
            <person name="Landis J.B."/>
            <person name="Lin N."/>
            <person name="Zhang H."/>
            <person name="Zhang X."/>
            <person name="Huang J."/>
            <person name="Zhang X."/>
            <person name="Sun H."/>
            <person name="Wang H."/>
        </authorList>
    </citation>
    <scope>NUCLEOTIDE SEQUENCE [LARGE SCALE GENOMIC DNA]</scope>
    <source>
        <strain evidence="5">TB1705</strain>
        <tissue evidence="5">Leaf</tissue>
    </source>
</reference>
<keyword evidence="3" id="KW-0812">Transmembrane</keyword>
<evidence type="ECO:0000256" key="3">
    <source>
        <dbReference type="SAM" id="Phobius"/>
    </source>
</evidence>
<dbReference type="AlphaFoldDB" id="A0A7J7MU69"/>
<dbReference type="GO" id="GO:0004601">
    <property type="term" value="F:peroxidase activity"/>
    <property type="evidence" value="ECO:0007669"/>
    <property type="project" value="InterPro"/>
</dbReference>
<dbReference type="InterPro" id="IPR050369">
    <property type="entry name" value="RBOH/FRE"/>
</dbReference>
<keyword evidence="3" id="KW-0472">Membrane</keyword>
<evidence type="ECO:0000313" key="5">
    <source>
        <dbReference type="EMBL" id="KAF6158436.1"/>
    </source>
</evidence>
<name>A0A7J7MU69_9MAGN</name>